<keyword evidence="2" id="KW-1185">Reference proteome</keyword>
<protein>
    <submittedName>
        <fullName evidence="1">3586_t:CDS:1</fullName>
    </submittedName>
</protein>
<gene>
    <name evidence="1" type="ORF">GMARGA_LOCUS7308</name>
</gene>
<dbReference type="Proteomes" id="UP000789901">
    <property type="component" value="Unassembled WGS sequence"/>
</dbReference>
<sequence>MNEFKSQFGKWTSNNEVLDNFIRESQLNVHTPYDYIQWIPFEKFTNIECIVKGGFVDLRIHYCCSLNTEIIDCYGVSRDPKTGNYGMVMQYAGQGNLRHYLSNNFINLMWNEKIELFGNIVKELKEIHDARLDLVYITDFGMYHSVNKPKDSRYYVISPYMVPESHDYNLACEICLGLRPSIISGTPEAYMDAILHCWDRDPSKHPTIDELLNVLYKFSRLLDFSEPQNSDNDYVLSYPMSEDEIEEINMLD</sequence>
<name>A0ABN7UKH6_GIGMA</name>
<accession>A0ABN7UKH6</accession>
<comment type="caution">
    <text evidence="1">The sequence shown here is derived from an EMBL/GenBank/DDBJ whole genome shotgun (WGS) entry which is preliminary data.</text>
</comment>
<dbReference type="EMBL" id="CAJVQB010003500">
    <property type="protein sequence ID" value="CAG8609981.1"/>
    <property type="molecule type" value="Genomic_DNA"/>
</dbReference>
<evidence type="ECO:0000313" key="1">
    <source>
        <dbReference type="EMBL" id="CAG8609981.1"/>
    </source>
</evidence>
<reference evidence="1 2" key="1">
    <citation type="submission" date="2021-06" db="EMBL/GenBank/DDBJ databases">
        <authorList>
            <person name="Kallberg Y."/>
            <person name="Tangrot J."/>
            <person name="Rosling A."/>
        </authorList>
    </citation>
    <scope>NUCLEOTIDE SEQUENCE [LARGE SCALE GENOMIC DNA]</scope>
    <source>
        <strain evidence="1 2">120-4 pot B 10/14</strain>
    </source>
</reference>
<dbReference type="InterPro" id="IPR011009">
    <property type="entry name" value="Kinase-like_dom_sf"/>
</dbReference>
<dbReference type="SUPFAM" id="SSF56112">
    <property type="entry name" value="Protein kinase-like (PK-like)"/>
    <property type="match status" value="1"/>
</dbReference>
<evidence type="ECO:0000313" key="2">
    <source>
        <dbReference type="Proteomes" id="UP000789901"/>
    </source>
</evidence>
<organism evidence="1 2">
    <name type="scientific">Gigaspora margarita</name>
    <dbReference type="NCBI Taxonomy" id="4874"/>
    <lineage>
        <taxon>Eukaryota</taxon>
        <taxon>Fungi</taxon>
        <taxon>Fungi incertae sedis</taxon>
        <taxon>Mucoromycota</taxon>
        <taxon>Glomeromycotina</taxon>
        <taxon>Glomeromycetes</taxon>
        <taxon>Diversisporales</taxon>
        <taxon>Gigasporaceae</taxon>
        <taxon>Gigaspora</taxon>
    </lineage>
</organism>
<proteinExistence type="predicted"/>
<dbReference type="Gene3D" id="1.10.510.10">
    <property type="entry name" value="Transferase(Phosphotransferase) domain 1"/>
    <property type="match status" value="2"/>
</dbReference>